<comment type="caution">
    <text evidence="1">The sequence shown here is derived from an EMBL/GenBank/DDBJ whole genome shotgun (WGS) entry which is preliminary data.</text>
</comment>
<protein>
    <submittedName>
        <fullName evidence="1">Uncharacterized protein</fullName>
    </submittedName>
</protein>
<dbReference type="AlphaFoldDB" id="W1DV21"/>
<sequence length="51" mass="6082">MGVFYFILDVNISSTHSIYNKNNITTFSIINLYHNSSNIIYHFLGYFMVQW</sequence>
<evidence type="ECO:0000313" key="2">
    <source>
        <dbReference type="Proteomes" id="UP000019183"/>
    </source>
</evidence>
<accession>W1DV21</accession>
<proteinExistence type="predicted"/>
<dbReference type="Proteomes" id="UP000019183">
    <property type="component" value="Unassembled WGS sequence"/>
</dbReference>
<evidence type="ECO:0000313" key="1">
    <source>
        <dbReference type="EMBL" id="CDL12570.1"/>
    </source>
</evidence>
<reference evidence="1" key="1">
    <citation type="submission" date="2013-10" db="EMBL/GenBank/DDBJ databases">
        <title>Antibiotic resistance diversity of beta-lactamase producers in the General Hospital Vienna.</title>
        <authorList>
            <person name="Barisic I."/>
            <person name="Mitteregger D."/>
            <person name="Hirschl A.M."/>
            <person name="Noehammer C."/>
            <person name="Wiesinger-Mayr H."/>
        </authorList>
    </citation>
    <scope>NUCLEOTIDE SEQUENCE [LARGE SCALE GENOMIC DNA]</scope>
    <source>
        <strain evidence="1">IS43</strain>
    </source>
</reference>
<name>W1DV21_KLEPN</name>
<keyword evidence="2" id="KW-1185">Reference proteome</keyword>
<dbReference type="EMBL" id="CBWK010000813">
    <property type="protein sequence ID" value="CDL12570.1"/>
    <property type="molecule type" value="Genomic_DNA"/>
</dbReference>
<organism evidence="1 2">
    <name type="scientific">Klebsiella pneumoniae IS43</name>
    <dbReference type="NCBI Taxonomy" id="1432552"/>
    <lineage>
        <taxon>Bacteria</taxon>
        <taxon>Pseudomonadati</taxon>
        <taxon>Pseudomonadota</taxon>
        <taxon>Gammaproteobacteria</taxon>
        <taxon>Enterobacterales</taxon>
        <taxon>Enterobacteriaceae</taxon>
        <taxon>Klebsiella/Raoultella group</taxon>
        <taxon>Klebsiella</taxon>
        <taxon>Klebsiella pneumoniae complex</taxon>
    </lineage>
</organism>